<protein>
    <submittedName>
        <fullName evidence="2">Retrotransposon del1-46, related</fullName>
    </submittedName>
</protein>
<name>Q2AA37_ASPOF</name>
<dbReference type="InterPro" id="IPR005162">
    <property type="entry name" value="Retrotrans_gag_dom"/>
</dbReference>
<gene>
    <name evidence="2" type="ORF">20.t00018</name>
</gene>
<evidence type="ECO:0000313" key="2">
    <source>
        <dbReference type="EMBL" id="ABD63166.1"/>
    </source>
</evidence>
<dbReference type="AlphaFoldDB" id="Q2AA37"/>
<accession>Q2AA37</accession>
<dbReference type="EMBL" id="AC183436">
    <property type="protein sequence ID" value="ABD63166.1"/>
    <property type="molecule type" value="Genomic_DNA"/>
</dbReference>
<organism evidence="2">
    <name type="scientific">Asparagus officinalis</name>
    <name type="common">Garden asparagus</name>
    <dbReference type="NCBI Taxonomy" id="4686"/>
    <lineage>
        <taxon>Eukaryota</taxon>
        <taxon>Viridiplantae</taxon>
        <taxon>Streptophyta</taxon>
        <taxon>Embryophyta</taxon>
        <taxon>Tracheophyta</taxon>
        <taxon>Spermatophyta</taxon>
        <taxon>Magnoliopsida</taxon>
        <taxon>Liliopsida</taxon>
        <taxon>Asparagales</taxon>
        <taxon>Asparagaceae</taxon>
        <taxon>Asparagoideae</taxon>
        <taxon>Asparagus</taxon>
    </lineage>
</organism>
<feature type="domain" description="Retrotransposon gag" evidence="1">
    <location>
        <begin position="38"/>
        <end position="133"/>
    </location>
</feature>
<dbReference type="Pfam" id="PF03732">
    <property type="entry name" value="Retrotrans_gag"/>
    <property type="match status" value="1"/>
</dbReference>
<sequence>MRAPEFQGSADPLVAHKWKEDVSNILDILSVDSVQKQRLASYSLKGDARRWYRLQFTPEHRTTLAWEDFVYFFDGQYISFVGRTRKELELSRLTQGDMSVAGFKSRFMELLHFTGMWQTGECQAQMFLAGLRPNLR</sequence>
<reference evidence="2" key="1">
    <citation type="submission" date="2006-03" db="EMBL/GenBank/DDBJ databases">
        <title>Comparative Sequence and Genetic Analyses of Asparagus BACs Reveal No Microsynteny with Onion or Rice.</title>
        <authorList>
            <person name="Jernej J."/>
            <person name="Telgmann A."/>
            <person name="Jung C."/>
            <person name="Cheung F."/>
            <person name="Havey M.J."/>
            <person name="Town C.D."/>
        </authorList>
    </citation>
    <scope>NUCLEOTIDE SEQUENCE</scope>
</reference>
<evidence type="ECO:0000259" key="1">
    <source>
        <dbReference type="Pfam" id="PF03732"/>
    </source>
</evidence>
<proteinExistence type="predicted"/>